<dbReference type="InterPro" id="IPR044015">
    <property type="entry name" value="FBPase_C_dom"/>
</dbReference>
<comment type="cofactor">
    <cofactor evidence="2">
        <name>Mg(2+)</name>
        <dbReference type="ChEBI" id="CHEBI:18420"/>
    </cofactor>
</comment>
<dbReference type="GO" id="GO:0046872">
    <property type="term" value="F:metal ion binding"/>
    <property type="evidence" value="ECO:0007669"/>
    <property type="project" value="UniProtKB-KW"/>
</dbReference>
<name>A0A430QKP7_SCHBO</name>
<dbReference type="GO" id="GO:0006002">
    <property type="term" value="P:fructose 6-phosphate metabolic process"/>
    <property type="evidence" value="ECO:0007669"/>
    <property type="project" value="TreeGrafter"/>
</dbReference>
<comment type="pathway">
    <text evidence="10">Carbohydrate biosynthesis.</text>
</comment>
<dbReference type="EC" id="3.1.3.11" evidence="5"/>
<evidence type="ECO:0000256" key="6">
    <source>
        <dbReference type="ARBA" id="ARBA00022723"/>
    </source>
</evidence>
<keyword evidence="9 12" id="KW-0119">Carbohydrate metabolism</keyword>
<evidence type="ECO:0000256" key="5">
    <source>
        <dbReference type="ARBA" id="ARBA00013093"/>
    </source>
</evidence>
<feature type="non-terminal residue" evidence="15">
    <location>
        <position position="1"/>
    </location>
</feature>
<dbReference type="GO" id="GO:0006000">
    <property type="term" value="P:fructose metabolic process"/>
    <property type="evidence" value="ECO:0007669"/>
    <property type="project" value="TreeGrafter"/>
</dbReference>
<dbReference type="Proteomes" id="UP000290809">
    <property type="component" value="Unassembled WGS sequence"/>
</dbReference>
<dbReference type="Pfam" id="PF00316">
    <property type="entry name" value="FBPase"/>
    <property type="match status" value="2"/>
</dbReference>
<evidence type="ECO:0000256" key="4">
    <source>
        <dbReference type="ARBA" id="ARBA00011881"/>
    </source>
</evidence>
<evidence type="ECO:0000256" key="11">
    <source>
        <dbReference type="ARBA" id="ARBA00032973"/>
    </source>
</evidence>
<dbReference type="AlphaFoldDB" id="A0A430QKP7"/>
<gene>
    <name evidence="15" type="ORF">DC041_0007123</name>
</gene>
<comment type="similarity">
    <text evidence="3 12">Belongs to the FBPase class 1 family.</text>
</comment>
<organism evidence="15 16">
    <name type="scientific">Schistosoma bovis</name>
    <name type="common">Blood fluke</name>
    <dbReference type="NCBI Taxonomy" id="6184"/>
    <lineage>
        <taxon>Eukaryota</taxon>
        <taxon>Metazoa</taxon>
        <taxon>Spiralia</taxon>
        <taxon>Lophotrochozoa</taxon>
        <taxon>Platyhelminthes</taxon>
        <taxon>Trematoda</taxon>
        <taxon>Digenea</taxon>
        <taxon>Strigeidida</taxon>
        <taxon>Schistosomatoidea</taxon>
        <taxon>Schistosomatidae</taxon>
        <taxon>Schistosoma</taxon>
    </lineage>
</organism>
<evidence type="ECO:0000256" key="2">
    <source>
        <dbReference type="ARBA" id="ARBA00001946"/>
    </source>
</evidence>
<dbReference type="PANTHER" id="PTHR11556">
    <property type="entry name" value="FRUCTOSE-1,6-BISPHOSPHATASE-RELATED"/>
    <property type="match status" value="1"/>
</dbReference>
<evidence type="ECO:0000256" key="1">
    <source>
        <dbReference type="ARBA" id="ARBA00001273"/>
    </source>
</evidence>
<dbReference type="EMBL" id="QMKO01001595">
    <property type="protein sequence ID" value="RTG88270.1"/>
    <property type="molecule type" value="Genomic_DNA"/>
</dbReference>
<dbReference type="GO" id="GO:0030388">
    <property type="term" value="P:fructose 1,6-bisphosphate metabolic process"/>
    <property type="evidence" value="ECO:0007669"/>
    <property type="project" value="TreeGrafter"/>
</dbReference>
<comment type="caution">
    <text evidence="15">The sequence shown here is derived from an EMBL/GenBank/DDBJ whole genome shotgun (WGS) entry which is preliminary data.</text>
</comment>
<sequence>CVTMSSESGLETDYLTLTRFIIQEQRKFPSATGELTQLMNGLQTAIKAVSIAVRKAGMINLYGLTGSSNVQGEDVKKLDGKYIVCFDPLDGSSNIDCLGSIGSIFLILRSSLHNEKSEISHKLALQPGRQAVAAGYALYGSATMFVLTVGTGVHGFTLDPSGKPYSARYCGSMVADVHRTLIYGGIFLYPSTKQSPKGKVNGCLLIRYCVYSTW</sequence>
<evidence type="ECO:0000256" key="9">
    <source>
        <dbReference type="ARBA" id="ARBA00023277"/>
    </source>
</evidence>
<evidence type="ECO:0000256" key="3">
    <source>
        <dbReference type="ARBA" id="ARBA00010941"/>
    </source>
</evidence>
<comment type="catalytic activity">
    <reaction evidence="1">
        <text>beta-D-fructose 1,6-bisphosphate + H2O = beta-D-fructose 6-phosphate + phosphate</text>
        <dbReference type="Rhea" id="RHEA:11064"/>
        <dbReference type="ChEBI" id="CHEBI:15377"/>
        <dbReference type="ChEBI" id="CHEBI:32966"/>
        <dbReference type="ChEBI" id="CHEBI:43474"/>
        <dbReference type="ChEBI" id="CHEBI:57634"/>
        <dbReference type="EC" id="3.1.3.11"/>
    </reaction>
</comment>
<dbReference type="STRING" id="6184.A0A430QKP7"/>
<dbReference type="SUPFAM" id="SSF56655">
    <property type="entry name" value="Carbohydrate phosphatase"/>
    <property type="match status" value="1"/>
</dbReference>
<feature type="domain" description="Fructose-1-6-bisphosphatase class I N-terminal" evidence="13">
    <location>
        <begin position="16"/>
        <end position="79"/>
    </location>
</feature>
<dbReference type="Gene3D" id="3.30.540.10">
    <property type="entry name" value="Fructose-1,6-Bisphosphatase, subunit A, domain 1"/>
    <property type="match status" value="2"/>
</dbReference>
<dbReference type="GO" id="GO:0042132">
    <property type="term" value="F:fructose 1,6-bisphosphate 1-phosphatase activity"/>
    <property type="evidence" value="ECO:0007669"/>
    <property type="project" value="UniProtKB-EC"/>
</dbReference>
<keyword evidence="6" id="KW-0479">Metal-binding</keyword>
<dbReference type="GO" id="GO:0005986">
    <property type="term" value="P:sucrose biosynthetic process"/>
    <property type="evidence" value="ECO:0007669"/>
    <property type="project" value="TreeGrafter"/>
</dbReference>
<evidence type="ECO:0000256" key="12">
    <source>
        <dbReference type="RuleBase" id="RU000508"/>
    </source>
</evidence>
<feature type="domain" description="Fructose-1-6-bisphosphatase class 1 C-terminal" evidence="14">
    <location>
        <begin position="162"/>
        <end position="201"/>
    </location>
</feature>
<evidence type="ECO:0000259" key="13">
    <source>
        <dbReference type="Pfam" id="PF00316"/>
    </source>
</evidence>
<dbReference type="InterPro" id="IPR028343">
    <property type="entry name" value="FBPtase"/>
</dbReference>
<evidence type="ECO:0000259" key="14">
    <source>
        <dbReference type="Pfam" id="PF18913"/>
    </source>
</evidence>
<keyword evidence="7 12" id="KW-0378">Hydrolase</keyword>
<protein>
    <recommendedName>
        <fullName evidence="5">fructose-bisphosphatase</fullName>
        <ecNumber evidence="5">3.1.3.11</ecNumber>
    </recommendedName>
    <alternativeName>
        <fullName evidence="11">D-fructose-1,6-bisphosphate 1-phosphohydrolase</fullName>
    </alternativeName>
</protein>
<evidence type="ECO:0000256" key="7">
    <source>
        <dbReference type="ARBA" id="ARBA00022801"/>
    </source>
</evidence>
<evidence type="ECO:0000313" key="16">
    <source>
        <dbReference type="Proteomes" id="UP000290809"/>
    </source>
</evidence>
<evidence type="ECO:0000256" key="10">
    <source>
        <dbReference type="ARBA" id="ARBA00024331"/>
    </source>
</evidence>
<dbReference type="PRINTS" id="PR00115">
    <property type="entry name" value="F16BPHPHTASE"/>
</dbReference>
<comment type="subunit">
    <text evidence="4">Homotetramer.</text>
</comment>
<dbReference type="PANTHER" id="PTHR11556:SF1">
    <property type="entry name" value="FRUCTOSE-BISPHOSPHATASE"/>
    <property type="match status" value="1"/>
</dbReference>
<dbReference type="InterPro" id="IPR000146">
    <property type="entry name" value="FBPase_class-1"/>
</dbReference>
<evidence type="ECO:0000256" key="8">
    <source>
        <dbReference type="ARBA" id="ARBA00022842"/>
    </source>
</evidence>
<dbReference type="GO" id="GO:0006094">
    <property type="term" value="P:gluconeogenesis"/>
    <property type="evidence" value="ECO:0007669"/>
    <property type="project" value="TreeGrafter"/>
</dbReference>
<accession>A0A430QKP7</accession>
<feature type="domain" description="Fructose-1-6-bisphosphatase class I N-terminal" evidence="13">
    <location>
        <begin position="80"/>
        <end position="161"/>
    </location>
</feature>
<evidence type="ECO:0000313" key="15">
    <source>
        <dbReference type="EMBL" id="RTG88270.1"/>
    </source>
</evidence>
<keyword evidence="16" id="KW-1185">Reference proteome</keyword>
<keyword evidence="8" id="KW-0460">Magnesium</keyword>
<dbReference type="GO" id="GO:0005829">
    <property type="term" value="C:cytosol"/>
    <property type="evidence" value="ECO:0007669"/>
    <property type="project" value="TreeGrafter"/>
</dbReference>
<reference evidence="15 16" key="1">
    <citation type="journal article" date="2019" name="PLoS Pathog.">
        <title>Genome sequence of the bovine parasite Schistosoma bovis Tanzania.</title>
        <authorList>
            <person name="Oey H."/>
            <person name="Zakrzewski M."/>
            <person name="Gobert G."/>
            <person name="Gravermann K."/>
            <person name="Stoye J."/>
            <person name="Jones M."/>
            <person name="Mcmanus D."/>
            <person name="Krause L."/>
        </authorList>
    </citation>
    <scope>NUCLEOTIDE SEQUENCE [LARGE SCALE GENOMIC DNA]</scope>
    <source>
        <strain evidence="15 16">TAN1997</strain>
    </source>
</reference>
<proteinExistence type="inferred from homology"/>
<dbReference type="InterPro" id="IPR033391">
    <property type="entry name" value="FBPase_N"/>
</dbReference>
<dbReference type="Pfam" id="PF18913">
    <property type="entry name" value="FBPase_C"/>
    <property type="match status" value="1"/>
</dbReference>